<accession>A0ABR2AXT2</accession>
<reference evidence="2 3" key="1">
    <citation type="journal article" date="2024" name="G3 (Bethesda)">
        <title>Genome assembly of Hibiscus sabdariffa L. provides insights into metabolisms of medicinal natural products.</title>
        <authorList>
            <person name="Kim T."/>
        </authorList>
    </citation>
    <scope>NUCLEOTIDE SEQUENCE [LARGE SCALE GENOMIC DNA]</scope>
    <source>
        <strain evidence="2">TK-2024</strain>
        <tissue evidence="2">Old leaves</tissue>
    </source>
</reference>
<feature type="compositionally biased region" description="Polar residues" evidence="1">
    <location>
        <begin position="54"/>
        <end position="67"/>
    </location>
</feature>
<feature type="region of interest" description="Disordered" evidence="1">
    <location>
        <begin position="44"/>
        <end position="67"/>
    </location>
</feature>
<dbReference type="EMBL" id="JBBPBM010000261">
    <property type="protein sequence ID" value="KAK8498440.1"/>
    <property type="molecule type" value="Genomic_DNA"/>
</dbReference>
<evidence type="ECO:0000256" key="1">
    <source>
        <dbReference type="SAM" id="MobiDB-lite"/>
    </source>
</evidence>
<evidence type="ECO:0000313" key="2">
    <source>
        <dbReference type="EMBL" id="KAK8498440.1"/>
    </source>
</evidence>
<comment type="caution">
    <text evidence="2">The sequence shown here is derived from an EMBL/GenBank/DDBJ whole genome shotgun (WGS) entry which is preliminary data.</text>
</comment>
<gene>
    <name evidence="2" type="ORF">V6N12_046774</name>
</gene>
<dbReference type="Proteomes" id="UP001472677">
    <property type="component" value="Unassembled WGS sequence"/>
</dbReference>
<organism evidence="2 3">
    <name type="scientific">Hibiscus sabdariffa</name>
    <name type="common">roselle</name>
    <dbReference type="NCBI Taxonomy" id="183260"/>
    <lineage>
        <taxon>Eukaryota</taxon>
        <taxon>Viridiplantae</taxon>
        <taxon>Streptophyta</taxon>
        <taxon>Embryophyta</taxon>
        <taxon>Tracheophyta</taxon>
        <taxon>Spermatophyta</taxon>
        <taxon>Magnoliopsida</taxon>
        <taxon>eudicotyledons</taxon>
        <taxon>Gunneridae</taxon>
        <taxon>Pentapetalae</taxon>
        <taxon>rosids</taxon>
        <taxon>malvids</taxon>
        <taxon>Malvales</taxon>
        <taxon>Malvaceae</taxon>
        <taxon>Malvoideae</taxon>
        <taxon>Hibiscus</taxon>
    </lineage>
</organism>
<keyword evidence="3" id="KW-1185">Reference proteome</keyword>
<name>A0ABR2AXT2_9ROSI</name>
<sequence>MKGIIMFTLRELSSHPSIYRPERNYDGVRCVSACTTTTFCSIQKSMDKGDDTGRSSAANGSNKKGND</sequence>
<protein>
    <submittedName>
        <fullName evidence="2">Uncharacterized protein</fullName>
    </submittedName>
</protein>
<proteinExistence type="predicted"/>
<evidence type="ECO:0000313" key="3">
    <source>
        <dbReference type="Proteomes" id="UP001472677"/>
    </source>
</evidence>